<dbReference type="Pfam" id="PF09591">
    <property type="entry name" value="DUF2463"/>
    <property type="match status" value="1"/>
</dbReference>
<evidence type="ECO:0000313" key="3">
    <source>
        <dbReference type="EMBL" id="UTX42504.1"/>
    </source>
</evidence>
<gene>
    <name evidence="3" type="ORF">GPU96_01g02100</name>
</gene>
<feature type="transmembrane region" description="Helical" evidence="2">
    <location>
        <begin position="139"/>
        <end position="156"/>
    </location>
</feature>
<keyword evidence="2" id="KW-0812">Transmembrane</keyword>
<dbReference type="EMBL" id="CP075147">
    <property type="protein sequence ID" value="UTX42504.1"/>
    <property type="molecule type" value="Genomic_DNA"/>
</dbReference>
<feature type="transmembrane region" description="Helical" evidence="2">
    <location>
        <begin position="107"/>
        <end position="127"/>
    </location>
</feature>
<feature type="transmembrane region" description="Helical" evidence="2">
    <location>
        <begin position="201"/>
        <end position="218"/>
    </location>
</feature>
<feature type="transmembrane region" description="Helical" evidence="2">
    <location>
        <begin position="69"/>
        <end position="87"/>
    </location>
</feature>
<accession>A0A9Q9F7K4</accession>
<feature type="transmembrane region" description="Helical" evidence="2">
    <location>
        <begin position="238"/>
        <end position="262"/>
    </location>
</feature>
<proteinExistence type="inferred from homology"/>
<dbReference type="InterPro" id="IPR019081">
    <property type="entry name" value="UPF0328"/>
</dbReference>
<protein>
    <submittedName>
        <fullName evidence="3">DUF2463 domain-containing protein</fullName>
    </submittedName>
</protein>
<keyword evidence="2" id="KW-1133">Transmembrane helix</keyword>
<evidence type="ECO:0000256" key="1">
    <source>
        <dbReference type="ARBA" id="ARBA00010346"/>
    </source>
</evidence>
<comment type="similarity">
    <text evidence="1">Belongs to the UPF0328 family.</text>
</comment>
<feature type="transmembrane region" description="Helical" evidence="2">
    <location>
        <begin position="176"/>
        <end position="194"/>
    </location>
</feature>
<name>A0A9Q9F7K4_ENCHE</name>
<dbReference type="AlphaFoldDB" id="A0A9Q9F7K4"/>
<organism evidence="3 4">
    <name type="scientific">Encephalitozoon hellem</name>
    <name type="common">Microsporidian parasite</name>
    <dbReference type="NCBI Taxonomy" id="27973"/>
    <lineage>
        <taxon>Eukaryota</taxon>
        <taxon>Fungi</taxon>
        <taxon>Fungi incertae sedis</taxon>
        <taxon>Microsporidia</taxon>
        <taxon>Unikaryonidae</taxon>
        <taxon>Encephalitozoon</taxon>
    </lineage>
</organism>
<evidence type="ECO:0000313" key="4">
    <source>
        <dbReference type="Proteomes" id="UP001059546"/>
    </source>
</evidence>
<keyword evidence="2" id="KW-0472">Membrane</keyword>
<evidence type="ECO:0000256" key="2">
    <source>
        <dbReference type="SAM" id="Phobius"/>
    </source>
</evidence>
<sequence length="271" mass="31226">MNKAINVALAYPDSDPLESKEEVNTLEVSMMQFPISILSMIFPIALYSLSEILIKNGKPLLNIEEDMPLRFLMATPSCLYSGILHFISFNNYRKEQYESQSGFYSLLYFILGTIFLLFSTTSLFSIFMLSIEEWNSKKVFSLVLLPSLVVYTSLLYTSCDLTQAGFRFTTTGTIDMLFDFLIFLCISISIAIIILQKGNDWEIYFSIISVVFALIRLFKQRYFPSMKYEGPTPKWRRIIPIIVLVIGIAIYGILGTLNFLLFHRHFFVNDQ</sequence>
<feature type="transmembrane region" description="Helical" evidence="2">
    <location>
        <begin position="30"/>
        <end position="49"/>
    </location>
</feature>
<reference evidence="3" key="1">
    <citation type="submission" date="2021-05" db="EMBL/GenBank/DDBJ databases">
        <title>Encephalitozoon hellem ATCC 50604 Complete Genome.</title>
        <authorList>
            <person name="Mascarenhas dos Santos A.C."/>
            <person name="Julian A.T."/>
            <person name="Pombert J.-F."/>
        </authorList>
    </citation>
    <scope>NUCLEOTIDE SEQUENCE</scope>
    <source>
        <strain evidence="3">ATCC 50604</strain>
    </source>
</reference>
<dbReference type="Proteomes" id="UP001059546">
    <property type="component" value="Chromosome I"/>
</dbReference>